<dbReference type="EMBL" id="JAQTKT010000001">
    <property type="protein sequence ID" value="MDD1381993.1"/>
    <property type="molecule type" value="Genomic_DNA"/>
</dbReference>
<protein>
    <submittedName>
        <fullName evidence="4">Glycosyltransferase</fullName>
    </submittedName>
</protein>
<gene>
    <name evidence="4" type="ORF">PSQ53_03320</name>
</gene>
<comment type="caution">
    <text evidence="4">The sequence shown here is derived from an EMBL/GenBank/DDBJ whole genome shotgun (WGS) entry which is preliminary data.</text>
</comment>
<dbReference type="RefSeq" id="WP_273774482.1">
    <property type="nucleotide sequence ID" value="NZ_JAQTKT010000001.1"/>
</dbReference>
<name>A0AAW6JGA5_LIMRT</name>
<dbReference type="InterPro" id="IPR029044">
    <property type="entry name" value="Nucleotide-diphossugar_trans"/>
</dbReference>
<proteinExistence type="predicted"/>
<accession>A0AAW6JGA5</accession>
<dbReference type="PANTHER" id="PTHR13778:SF47">
    <property type="entry name" value="LIPOPOLYSACCHARIDE 1,3-GALACTOSYLTRANSFERASE"/>
    <property type="match status" value="1"/>
</dbReference>
<dbReference type="CDD" id="cd04194">
    <property type="entry name" value="GT8_A4GalT_like"/>
    <property type="match status" value="1"/>
</dbReference>
<evidence type="ECO:0000256" key="3">
    <source>
        <dbReference type="ARBA" id="ARBA00022723"/>
    </source>
</evidence>
<dbReference type="SUPFAM" id="SSF53448">
    <property type="entry name" value="Nucleotide-diphospho-sugar transferases"/>
    <property type="match status" value="3"/>
</dbReference>
<dbReference type="Gene3D" id="3.90.550.10">
    <property type="entry name" value="Spore Coat Polysaccharide Biosynthesis Protein SpsA, Chain A"/>
    <property type="match status" value="1"/>
</dbReference>
<evidence type="ECO:0000256" key="2">
    <source>
        <dbReference type="ARBA" id="ARBA00022679"/>
    </source>
</evidence>
<dbReference type="CDD" id="cd00761">
    <property type="entry name" value="Glyco_tranf_GTA_type"/>
    <property type="match status" value="1"/>
</dbReference>
<evidence type="ECO:0000256" key="1">
    <source>
        <dbReference type="ARBA" id="ARBA00022676"/>
    </source>
</evidence>
<sequence>MSEPTLALLIPVTDPTIDLKPCCTNLAQQDYPHWTAYVIGQAPTLPEPWTTDDRFQRLTVPDVALPTLGYLAQTQLTSDLIMIIDPRDQLDQPDSLSELVALAQQLDCDLIMPEFVRFDEQQSTYLFPNLWRQHEELITYNNYHFLIRASVAMRVVVGSLIDRHLFAQATTTLPREASSQTLIRRLCRQARHGIYTDRHPYIWHLQADHQLPEFEWPNPLTFSQLPQLVAANQAAGYQAPVPTTISIAICIDQNVAATIPTLLYSIATHAKRPTDIYVVYDHLPAAAKADLTWFNDRFPNFRVILTPLRAADQDLLRRFTLNGHKGNLTTFYRLVLPQLLPDVERLIYLDADTLVTSDLTALWESDLAGNFLGVVKDPGVGVEPRPTRKEDWWGYQLLGPVDGEQYFNAGVLLMDLHLFRQYSISLYFYQFVIDTIMFYVLEDQDALNLFFHGAVAFLPLEHNYITKFIDIEPRAIEAVSLLHYLGPRKPWKINFDLPASQRAATAHYRATRRTWQAIAHAEQPAVTALVDTANPDDNLLEHTLESLLSQDYGPLEIIVTTPVAPTPVSPLTRWAKENPNLTILVNDAPSRPARQQAARQHATSDLLFCLAAPDYLDKVTTLSQLVALQQKETAALVCAQAAEYLADQSCFTMLPNVNDVINWGPTDWNGVLVTQAALRPDALKFDSKYPVKQRCLRHNLWVKVKR</sequence>
<dbReference type="Pfam" id="PF01501">
    <property type="entry name" value="Glyco_transf_8"/>
    <property type="match status" value="1"/>
</dbReference>
<dbReference type="Proteomes" id="UP001217945">
    <property type="component" value="Unassembled WGS sequence"/>
</dbReference>
<dbReference type="GO" id="GO:0016757">
    <property type="term" value="F:glycosyltransferase activity"/>
    <property type="evidence" value="ECO:0007669"/>
    <property type="project" value="UniProtKB-KW"/>
</dbReference>
<keyword evidence="1" id="KW-0328">Glycosyltransferase</keyword>
<evidence type="ECO:0000313" key="4">
    <source>
        <dbReference type="EMBL" id="MDD1381993.1"/>
    </source>
</evidence>
<keyword evidence="3" id="KW-0479">Metal-binding</keyword>
<organism evidence="4 5">
    <name type="scientific">Limosilactobacillus reuteri</name>
    <name type="common">Lactobacillus reuteri</name>
    <dbReference type="NCBI Taxonomy" id="1598"/>
    <lineage>
        <taxon>Bacteria</taxon>
        <taxon>Bacillati</taxon>
        <taxon>Bacillota</taxon>
        <taxon>Bacilli</taxon>
        <taxon>Lactobacillales</taxon>
        <taxon>Lactobacillaceae</taxon>
        <taxon>Limosilactobacillus</taxon>
    </lineage>
</organism>
<dbReference type="InterPro" id="IPR050748">
    <property type="entry name" value="Glycosyltrans_8_dom-fam"/>
</dbReference>
<dbReference type="AlphaFoldDB" id="A0AAW6JGA5"/>
<evidence type="ECO:0000313" key="5">
    <source>
        <dbReference type="Proteomes" id="UP001217945"/>
    </source>
</evidence>
<dbReference type="InterPro" id="IPR002495">
    <property type="entry name" value="Glyco_trans_8"/>
</dbReference>
<dbReference type="PANTHER" id="PTHR13778">
    <property type="entry name" value="GLYCOSYLTRANSFERASE 8 DOMAIN-CONTAINING PROTEIN"/>
    <property type="match status" value="1"/>
</dbReference>
<reference evidence="4" key="1">
    <citation type="submission" date="2023-02" db="EMBL/GenBank/DDBJ databases">
        <title>Complete genome sequence of Limosilactobacillus reuteri SRCM217616 isolated from Bos taurus feces.</title>
        <authorList>
            <person name="Yang H.-G."/>
            <person name="Kim J.-W."/>
            <person name="Ha G.-S."/>
            <person name="Yang H.-J."/>
            <person name="Jeong D.-Y."/>
        </authorList>
    </citation>
    <scope>NUCLEOTIDE SEQUENCE</scope>
    <source>
        <strain evidence="4">SRCM217616</strain>
    </source>
</reference>
<keyword evidence="2" id="KW-0808">Transferase</keyword>
<dbReference type="GO" id="GO:0046872">
    <property type="term" value="F:metal ion binding"/>
    <property type="evidence" value="ECO:0007669"/>
    <property type="project" value="UniProtKB-KW"/>
</dbReference>